<dbReference type="Proteomes" id="UP001151760">
    <property type="component" value="Unassembled WGS sequence"/>
</dbReference>
<keyword evidence="2" id="KW-1185">Reference proteome</keyword>
<reference evidence="1" key="2">
    <citation type="submission" date="2022-01" db="EMBL/GenBank/DDBJ databases">
        <authorList>
            <person name="Yamashiro T."/>
            <person name="Shiraishi A."/>
            <person name="Satake H."/>
            <person name="Nakayama K."/>
        </authorList>
    </citation>
    <scope>NUCLEOTIDE SEQUENCE</scope>
</reference>
<reference evidence="1" key="1">
    <citation type="journal article" date="2022" name="Int. J. Mol. Sci.">
        <title>Draft Genome of Tanacetum Coccineum: Genomic Comparison of Closely Related Tanacetum-Family Plants.</title>
        <authorList>
            <person name="Yamashiro T."/>
            <person name="Shiraishi A."/>
            <person name="Nakayama K."/>
            <person name="Satake H."/>
        </authorList>
    </citation>
    <scope>NUCLEOTIDE SEQUENCE</scope>
</reference>
<gene>
    <name evidence="1" type="ORF">Tco_0954227</name>
</gene>
<dbReference type="PANTHER" id="PTHR11439:SF495">
    <property type="entry name" value="REVERSE TRANSCRIPTASE, RNA-DEPENDENT DNA POLYMERASE-RELATED"/>
    <property type="match status" value="1"/>
</dbReference>
<accession>A0ABQ5E3L7</accession>
<evidence type="ECO:0000313" key="1">
    <source>
        <dbReference type="EMBL" id="GJT45512.1"/>
    </source>
</evidence>
<evidence type="ECO:0000313" key="2">
    <source>
        <dbReference type="Proteomes" id="UP001151760"/>
    </source>
</evidence>
<proteinExistence type="predicted"/>
<protein>
    <submittedName>
        <fullName evidence="1">Uncharacterized protein</fullName>
    </submittedName>
</protein>
<dbReference type="PANTHER" id="PTHR11439">
    <property type="entry name" value="GAG-POL-RELATED RETROTRANSPOSON"/>
    <property type="match status" value="1"/>
</dbReference>
<organism evidence="1 2">
    <name type="scientific">Tanacetum coccineum</name>
    <dbReference type="NCBI Taxonomy" id="301880"/>
    <lineage>
        <taxon>Eukaryota</taxon>
        <taxon>Viridiplantae</taxon>
        <taxon>Streptophyta</taxon>
        <taxon>Embryophyta</taxon>
        <taxon>Tracheophyta</taxon>
        <taxon>Spermatophyta</taxon>
        <taxon>Magnoliopsida</taxon>
        <taxon>eudicotyledons</taxon>
        <taxon>Gunneridae</taxon>
        <taxon>Pentapetalae</taxon>
        <taxon>asterids</taxon>
        <taxon>campanulids</taxon>
        <taxon>Asterales</taxon>
        <taxon>Asteraceae</taxon>
        <taxon>Asteroideae</taxon>
        <taxon>Anthemideae</taxon>
        <taxon>Anthemidinae</taxon>
        <taxon>Tanacetum</taxon>
    </lineage>
</organism>
<dbReference type="CDD" id="cd09272">
    <property type="entry name" value="RNase_HI_RT_Ty1"/>
    <property type="match status" value="1"/>
</dbReference>
<sequence>MLRICSSKQNSLCGSIRITSRKKGMDFEDSFAHLSNGPLKEEVYVSQPEGFIDPEFPNHVYRRSYVPKASRLDIALLLWYVLVYQARPTVKHPKEVKLIFQYLRQSFNMGICIRGKNREWCSKKSQNCTAMSTTEAEYVSLSACRAQVIWMRTQLLDYGYKYNQIPMYCDSKSAIAISCNPVQHSKTKHIDIRYTFVQEHGEKGYCGKF</sequence>
<comment type="caution">
    <text evidence="1">The sequence shown here is derived from an EMBL/GenBank/DDBJ whole genome shotgun (WGS) entry which is preliminary data.</text>
</comment>
<dbReference type="EMBL" id="BQNB010015908">
    <property type="protein sequence ID" value="GJT45512.1"/>
    <property type="molecule type" value="Genomic_DNA"/>
</dbReference>
<name>A0ABQ5E3L7_9ASTR</name>